<evidence type="ECO:0000313" key="8">
    <source>
        <dbReference type="Proteomes" id="UP001596298"/>
    </source>
</evidence>
<evidence type="ECO:0000259" key="5">
    <source>
        <dbReference type="Pfam" id="PF02558"/>
    </source>
</evidence>
<dbReference type="InterPro" id="IPR008927">
    <property type="entry name" value="6-PGluconate_DH-like_C_sf"/>
</dbReference>
<dbReference type="Pfam" id="PF08546">
    <property type="entry name" value="ApbA_C"/>
    <property type="match status" value="1"/>
</dbReference>
<organism evidence="7 8">
    <name type="scientific">Flexivirga alba</name>
    <dbReference type="NCBI Taxonomy" id="702742"/>
    <lineage>
        <taxon>Bacteria</taxon>
        <taxon>Bacillati</taxon>
        <taxon>Actinomycetota</taxon>
        <taxon>Actinomycetes</taxon>
        <taxon>Micrococcales</taxon>
        <taxon>Dermacoccaceae</taxon>
        <taxon>Flexivirga</taxon>
    </lineage>
</organism>
<keyword evidence="8" id="KW-1185">Reference proteome</keyword>
<dbReference type="PANTHER" id="PTHR21708:SF26">
    <property type="entry name" value="2-DEHYDROPANTOATE 2-REDUCTASE"/>
    <property type="match status" value="1"/>
</dbReference>
<evidence type="ECO:0000313" key="7">
    <source>
        <dbReference type="EMBL" id="MFC6704958.1"/>
    </source>
</evidence>
<dbReference type="Proteomes" id="UP001596298">
    <property type="component" value="Unassembled WGS sequence"/>
</dbReference>
<dbReference type="InterPro" id="IPR003710">
    <property type="entry name" value="ApbA"/>
</dbReference>
<reference evidence="8" key="1">
    <citation type="journal article" date="2019" name="Int. J. Syst. Evol. Microbiol.">
        <title>The Global Catalogue of Microorganisms (GCM) 10K type strain sequencing project: providing services to taxonomists for standard genome sequencing and annotation.</title>
        <authorList>
            <consortium name="The Broad Institute Genomics Platform"/>
            <consortium name="The Broad Institute Genome Sequencing Center for Infectious Disease"/>
            <person name="Wu L."/>
            <person name="Ma J."/>
        </authorList>
    </citation>
    <scope>NUCLEOTIDE SEQUENCE [LARGE SCALE GENOMIC DNA]</scope>
    <source>
        <strain evidence="8">CCUG 58127</strain>
    </source>
</reference>
<dbReference type="InterPro" id="IPR013332">
    <property type="entry name" value="KPR_N"/>
</dbReference>
<evidence type="ECO:0000256" key="2">
    <source>
        <dbReference type="ARBA" id="ARBA00022857"/>
    </source>
</evidence>
<evidence type="ECO:0000256" key="3">
    <source>
        <dbReference type="ARBA" id="ARBA00023002"/>
    </source>
</evidence>
<dbReference type="Gene3D" id="3.40.50.720">
    <property type="entry name" value="NAD(P)-binding Rossmann-like Domain"/>
    <property type="match status" value="1"/>
</dbReference>
<dbReference type="Pfam" id="PF02558">
    <property type="entry name" value="ApbA"/>
    <property type="match status" value="1"/>
</dbReference>
<comment type="catalytic activity">
    <reaction evidence="4">
        <text>(R)-pantoate + NADP(+) = 2-dehydropantoate + NADPH + H(+)</text>
        <dbReference type="Rhea" id="RHEA:16233"/>
        <dbReference type="ChEBI" id="CHEBI:11561"/>
        <dbReference type="ChEBI" id="CHEBI:15378"/>
        <dbReference type="ChEBI" id="CHEBI:15980"/>
        <dbReference type="ChEBI" id="CHEBI:57783"/>
        <dbReference type="ChEBI" id="CHEBI:58349"/>
        <dbReference type="EC" id="1.1.1.169"/>
    </reaction>
</comment>
<protein>
    <recommendedName>
        <fullName evidence="4">2-dehydropantoate 2-reductase</fullName>
        <ecNumber evidence="4">1.1.1.169</ecNumber>
    </recommendedName>
    <alternativeName>
        <fullName evidence="4">Ketopantoate reductase</fullName>
    </alternativeName>
</protein>
<comment type="pathway">
    <text evidence="4">Cofactor biosynthesis; (R)-pantothenate biosynthesis; (R)-pantoate from 3-methyl-2-oxobutanoate: step 2/2.</text>
</comment>
<dbReference type="InterPro" id="IPR013328">
    <property type="entry name" value="6PGD_dom2"/>
</dbReference>
<feature type="domain" description="Ketopantoate reductase C-terminal" evidence="6">
    <location>
        <begin position="178"/>
        <end position="301"/>
    </location>
</feature>
<dbReference type="SUPFAM" id="SSF48179">
    <property type="entry name" value="6-phosphogluconate dehydrogenase C-terminal domain-like"/>
    <property type="match status" value="1"/>
</dbReference>
<sequence>MRIAVIGAGGVGGYFGGQLAAAGHDVRFIARGRQLAALREGGLTVLSDAHPLRLAEVSATDDIRAIGDVDLVLIAVKLGETENVARQLAELPSRPRAVLSLQNGVQKDELLRAHLPDTEVLGGVCYISAAIESPGAIRHNGSLARIVVGAYGGARSKTVDALQGALDDAGVEVEVSDDIEAAVWRKFVFLVALSSATSAARQPIGVLRAHDSTRRLLRDLMTETVAVAHARGVALPADYVDQQLDFVDTLPAQMSSSMHHDLMHGNKLELPWLGGGVVTMGEAAGVPTPTCRALAAVLAPYEEGGTPA</sequence>
<dbReference type="NCBIfam" id="NF005091">
    <property type="entry name" value="PRK06522.2-2"/>
    <property type="match status" value="1"/>
</dbReference>
<keyword evidence="3 4" id="KW-0560">Oxidoreductase</keyword>
<keyword evidence="2 4" id="KW-0521">NADP</keyword>
<evidence type="ECO:0000256" key="4">
    <source>
        <dbReference type="RuleBase" id="RU362068"/>
    </source>
</evidence>
<dbReference type="SUPFAM" id="SSF51735">
    <property type="entry name" value="NAD(P)-binding Rossmann-fold domains"/>
    <property type="match status" value="1"/>
</dbReference>
<gene>
    <name evidence="7" type="ORF">ACFQDH_06670</name>
</gene>
<evidence type="ECO:0000259" key="6">
    <source>
        <dbReference type="Pfam" id="PF08546"/>
    </source>
</evidence>
<dbReference type="InterPro" id="IPR013752">
    <property type="entry name" value="KPA_reductase"/>
</dbReference>
<feature type="domain" description="Ketopantoate reductase N-terminal" evidence="5">
    <location>
        <begin position="3"/>
        <end position="151"/>
    </location>
</feature>
<name>A0ABW2ADI4_9MICO</name>
<dbReference type="InterPro" id="IPR051402">
    <property type="entry name" value="KPR-Related"/>
</dbReference>
<dbReference type="Gene3D" id="1.10.1040.10">
    <property type="entry name" value="N-(1-d-carboxylethyl)-l-norvaline Dehydrogenase, domain 2"/>
    <property type="match status" value="1"/>
</dbReference>
<comment type="similarity">
    <text evidence="1 4">Belongs to the ketopantoate reductase family.</text>
</comment>
<comment type="caution">
    <text evidence="7">The sequence shown here is derived from an EMBL/GenBank/DDBJ whole genome shotgun (WGS) entry which is preliminary data.</text>
</comment>
<dbReference type="NCBIfam" id="TIGR00745">
    <property type="entry name" value="apbA_panE"/>
    <property type="match status" value="1"/>
</dbReference>
<comment type="function">
    <text evidence="4">Catalyzes the NADPH-dependent reduction of ketopantoate into pantoic acid.</text>
</comment>
<dbReference type="GO" id="GO:0008677">
    <property type="term" value="F:2-dehydropantoate 2-reductase activity"/>
    <property type="evidence" value="ECO:0007669"/>
    <property type="project" value="UniProtKB-EC"/>
</dbReference>
<keyword evidence="4" id="KW-0566">Pantothenate biosynthesis</keyword>
<dbReference type="EMBL" id="JBHSWH010000001">
    <property type="protein sequence ID" value="MFC6704958.1"/>
    <property type="molecule type" value="Genomic_DNA"/>
</dbReference>
<accession>A0ABW2ADI4</accession>
<evidence type="ECO:0000256" key="1">
    <source>
        <dbReference type="ARBA" id="ARBA00007870"/>
    </source>
</evidence>
<dbReference type="InterPro" id="IPR036291">
    <property type="entry name" value="NAD(P)-bd_dom_sf"/>
</dbReference>
<dbReference type="RefSeq" id="WP_382399662.1">
    <property type="nucleotide sequence ID" value="NZ_JBHSWH010000001.1"/>
</dbReference>
<proteinExistence type="inferred from homology"/>
<dbReference type="PANTHER" id="PTHR21708">
    <property type="entry name" value="PROBABLE 2-DEHYDROPANTOATE 2-REDUCTASE"/>
    <property type="match status" value="1"/>
</dbReference>
<dbReference type="EC" id="1.1.1.169" evidence="4"/>